<evidence type="ECO:0000256" key="2">
    <source>
        <dbReference type="ARBA" id="ARBA00022723"/>
    </source>
</evidence>
<evidence type="ECO:0000313" key="8">
    <source>
        <dbReference type="EMBL" id="VAX19642.1"/>
    </source>
</evidence>
<evidence type="ECO:0000256" key="4">
    <source>
        <dbReference type="ARBA" id="ARBA00023002"/>
    </source>
</evidence>
<dbReference type="EC" id="1.8.2.4" evidence="8"/>
<evidence type="ECO:0000256" key="6">
    <source>
        <dbReference type="ARBA" id="ARBA00023014"/>
    </source>
</evidence>
<dbReference type="InterPro" id="IPR050612">
    <property type="entry name" value="Prok_Mopterin_Oxidored"/>
</dbReference>
<dbReference type="Pfam" id="PF00384">
    <property type="entry name" value="Molybdopterin"/>
    <property type="match status" value="1"/>
</dbReference>
<dbReference type="InterPro" id="IPR006311">
    <property type="entry name" value="TAT_signal"/>
</dbReference>
<sequence length="940" mass="105288">MKKKKRTKQQNSRINRRKFLKVSGICGLGLGIPTAALGKALQVDDPLNSYPDTKWEDFYRDELVKTEGTSTGFAFHCSNCQGNCAWQVSSNDGVAQREEQLAQYPQISWDIPDANPRGCNKGAIHSQAMYEKDRLLYPLKRSGERGEGKWEKISWDQALTEISGRIVDTLQEKGPGGLMIHTGTGILSQGRRAGPLRLGSLLGSIRIYPSSAVGDMFTGATLALGVPNVGHSLDAWFEMDYILLWGINPNVTRIPDAHYLWEGKYNGAKIVTIAPDYNPTSIHADQWVPVHPGSDSHLAMSMVNVVFEEGLYKKAFIKEQTDLPFLVRLDSRKLLRESDMKKDGSDEKFFFWDLNSDAIKQAPGTRGSGRDTLRLGEINPALEGEYNVTGKDGETIAVTTVFELAKAESSRFSPEAVRDKTGIHPDVVRGITREFSKAKKAGLTVGFSIHKYAWGILTCWAQAMLCALTGHAADTGGLDTESQWSLGGIGPLTSPKPARFESGFLSEWMAGKMWESMRSHYDNDREFKERAGIGVEDVIDLARKSIDKKWLTHFEEAEARIMFADNLFRRNKSSGHYKREVLGKTKLYVNVNYRMDSSAEFADYVLPAISHYEGWDIRGEVGYHRFVNLTVPPADLKPVGETKSEWEICSLLSDKIQDVAKARGIPKIEDPEFTVTKKTKVGDKEVTKTTPVMRDLDTLGSDFTMKGKVKNDKDVVKWLIENVPAFKPWKFEDAVERGFIVLNKDAGFTSPLYATKPYHSFETQVYLRRPYPTLSGRQQFYIDQEVFLKLGSAVPTARRSLHPSKFPLKFYTPHTRWGIHSTWRTSERMLKMHRGAPHVSLCPADARKRGIKDGDRIRVLNDIGEFIAMAKVNPNVQAGTLMMDHAWEPHQFEKREGLNSAVAGVLSPLELAGGWGHLKFGAQWDGNQIALESAVEVEKA</sequence>
<keyword evidence="2" id="KW-0479">Metal-binding</keyword>
<dbReference type="Gene3D" id="2.20.25.90">
    <property type="entry name" value="ADC-like domains"/>
    <property type="match status" value="1"/>
</dbReference>
<dbReference type="PANTHER" id="PTHR43742">
    <property type="entry name" value="TRIMETHYLAMINE-N-OXIDE REDUCTASE"/>
    <property type="match status" value="1"/>
</dbReference>
<organism evidence="8">
    <name type="scientific">hydrothermal vent metagenome</name>
    <dbReference type="NCBI Taxonomy" id="652676"/>
    <lineage>
        <taxon>unclassified sequences</taxon>
        <taxon>metagenomes</taxon>
        <taxon>ecological metagenomes</taxon>
    </lineage>
</organism>
<dbReference type="GO" id="GO:0043546">
    <property type="term" value="F:molybdopterin cofactor binding"/>
    <property type="evidence" value="ECO:0007669"/>
    <property type="project" value="InterPro"/>
</dbReference>
<protein>
    <submittedName>
        <fullName evidence="8">Dimethylsulfide dehydrogenase, subunit alpha</fullName>
        <ecNumber evidence="8">1.8.2.4</ecNumber>
    </submittedName>
</protein>
<dbReference type="PANTHER" id="PTHR43742:SF6">
    <property type="entry name" value="OXIDOREDUCTASE YYAE-RELATED"/>
    <property type="match status" value="1"/>
</dbReference>
<evidence type="ECO:0000256" key="3">
    <source>
        <dbReference type="ARBA" id="ARBA00022729"/>
    </source>
</evidence>
<evidence type="ECO:0000256" key="5">
    <source>
        <dbReference type="ARBA" id="ARBA00023004"/>
    </source>
</evidence>
<proteinExistence type="inferred from homology"/>
<keyword evidence="6" id="KW-0411">Iron-sulfur</keyword>
<dbReference type="Gene3D" id="3.40.228.10">
    <property type="entry name" value="Dimethylsulfoxide Reductase, domain 2"/>
    <property type="match status" value="1"/>
</dbReference>
<dbReference type="GO" id="GO:0016491">
    <property type="term" value="F:oxidoreductase activity"/>
    <property type="evidence" value="ECO:0007669"/>
    <property type="project" value="UniProtKB-KW"/>
</dbReference>
<evidence type="ECO:0000259" key="7">
    <source>
        <dbReference type="PROSITE" id="PS51669"/>
    </source>
</evidence>
<dbReference type="InterPro" id="IPR006656">
    <property type="entry name" value="Mopterin_OxRdtase"/>
</dbReference>
<dbReference type="InterPro" id="IPR006963">
    <property type="entry name" value="Mopterin_OxRdtase_4Fe-4S_dom"/>
</dbReference>
<dbReference type="SUPFAM" id="SSF53706">
    <property type="entry name" value="Formate dehydrogenase/DMSO reductase, domains 1-3"/>
    <property type="match status" value="1"/>
</dbReference>
<keyword evidence="3" id="KW-0732">Signal</keyword>
<comment type="similarity">
    <text evidence="1">Belongs to the prokaryotic molybdopterin-containing oxidoreductase family.</text>
</comment>
<reference evidence="8" key="1">
    <citation type="submission" date="2018-06" db="EMBL/GenBank/DDBJ databases">
        <authorList>
            <person name="Zhirakovskaya E."/>
        </authorList>
    </citation>
    <scope>NUCLEOTIDE SEQUENCE</scope>
</reference>
<dbReference type="InterPro" id="IPR006657">
    <property type="entry name" value="MoPterin_dinucl-bd_dom"/>
</dbReference>
<keyword evidence="4 8" id="KW-0560">Oxidoreductase</keyword>
<dbReference type="PROSITE" id="PS51318">
    <property type="entry name" value="TAT"/>
    <property type="match status" value="1"/>
</dbReference>
<dbReference type="SUPFAM" id="SSF50692">
    <property type="entry name" value="ADC-like"/>
    <property type="match status" value="1"/>
</dbReference>
<accession>A0A3B1BV75</accession>
<gene>
    <name evidence="8" type="ORF">MNBD_NITROSPINAE04-1805</name>
</gene>
<dbReference type="InterPro" id="IPR009010">
    <property type="entry name" value="Asp_de-COase-like_dom_sf"/>
</dbReference>
<dbReference type="GO" id="GO:0046872">
    <property type="term" value="F:metal ion binding"/>
    <property type="evidence" value="ECO:0007669"/>
    <property type="project" value="UniProtKB-KW"/>
</dbReference>
<dbReference type="AlphaFoldDB" id="A0A3B1BV75"/>
<dbReference type="Gene3D" id="3.40.50.740">
    <property type="match status" value="1"/>
</dbReference>
<dbReference type="GO" id="GO:0051536">
    <property type="term" value="F:iron-sulfur cluster binding"/>
    <property type="evidence" value="ECO:0007669"/>
    <property type="project" value="UniProtKB-KW"/>
</dbReference>
<dbReference type="EMBL" id="UOGA01000161">
    <property type="protein sequence ID" value="VAX19642.1"/>
    <property type="molecule type" value="Genomic_DNA"/>
</dbReference>
<dbReference type="Pfam" id="PF01568">
    <property type="entry name" value="Molydop_binding"/>
    <property type="match status" value="1"/>
</dbReference>
<dbReference type="Gene3D" id="3.40.50.12440">
    <property type="match status" value="2"/>
</dbReference>
<evidence type="ECO:0000256" key="1">
    <source>
        <dbReference type="ARBA" id="ARBA00010312"/>
    </source>
</evidence>
<dbReference type="PROSITE" id="PS51669">
    <property type="entry name" value="4FE4S_MOW_BIS_MGD"/>
    <property type="match status" value="1"/>
</dbReference>
<name>A0A3B1BV75_9ZZZZ</name>
<feature type="domain" description="4Fe-4S Mo/W bis-MGD-type" evidence="7">
    <location>
        <begin position="69"/>
        <end position="133"/>
    </location>
</feature>
<keyword evidence="5" id="KW-0408">Iron</keyword>